<dbReference type="PANTHER" id="PTHR31087:SF161">
    <property type="entry name" value="TUBBY C 2 FAMILY PROTEIN"/>
    <property type="match status" value="1"/>
</dbReference>
<evidence type="ECO:0008006" key="4">
    <source>
        <dbReference type="Google" id="ProtNLM"/>
    </source>
</evidence>
<dbReference type="InterPro" id="IPR038595">
    <property type="entry name" value="LOR_sf"/>
</dbReference>
<dbReference type="AlphaFoldDB" id="A0A179IF04"/>
<comment type="caution">
    <text evidence="2">The sequence shown here is derived from an EMBL/GenBank/DDBJ whole genome shotgun (WGS) entry which is preliminary data.</text>
</comment>
<evidence type="ECO:0000313" key="3">
    <source>
        <dbReference type="Proteomes" id="UP000243081"/>
    </source>
</evidence>
<dbReference type="EMBL" id="LUKN01001790">
    <property type="protein sequence ID" value="OAR00211.1"/>
    <property type="molecule type" value="Genomic_DNA"/>
</dbReference>
<evidence type="ECO:0000313" key="2">
    <source>
        <dbReference type="EMBL" id="OAR00211.1"/>
    </source>
</evidence>
<name>A0A179IF04_CORDF</name>
<dbReference type="PANTHER" id="PTHR31087">
    <property type="match status" value="1"/>
</dbReference>
<dbReference type="Gene3D" id="2.40.160.200">
    <property type="entry name" value="LURP1-related"/>
    <property type="match status" value="1"/>
</dbReference>
<dbReference type="InterPro" id="IPR007612">
    <property type="entry name" value="LOR"/>
</dbReference>
<sequence length="204" mass="22545">MAQVLQPVQLPPLAQPIGQFSSTIARGTETIVLKEKVLSLSGDSFDIKNLQGQPFLKVKGRHATISGRKSVYDMADRHLFDITKEHFHLHSTYVASTPDKHKFLEIKSSIKRIVFGSKATATFTAPDGQTHVFGMRGDWLDSRADIVLGEDRAGPVVGLIDRKFFNKREFFGGQQTYAVTIAPGMDMALAVALCIALDEKNNEK</sequence>
<dbReference type="InterPro" id="IPR025659">
    <property type="entry name" value="Tubby-like_C"/>
</dbReference>
<organism evidence="2 3">
    <name type="scientific">Cordyceps confragosa</name>
    <name type="common">Lecanicillium lecanii</name>
    <dbReference type="NCBI Taxonomy" id="2714763"/>
    <lineage>
        <taxon>Eukaryota</taxon>
        <taxon>Fungi</taxon>
        <taxon>Dikarya</taxon>
        <taxon>Ascomycota</taxon>
        <taxon>Pezizomycotina</taxon>
        <taxon>Sordariomycetes</taxon>
        <taxon>Hypocreomycetidae</taxon>
        <taxon>Hypocreales</taxon>
        <taxon>Cordycipitaceae</taxon>
        <taxon>Akanthomyces</taxon>
    </lineage>
</organism>
<dbReference type="Proteomes" id="UP000243081">
    <property type="component" value="Unassembled WGS sequence"/>
</dbReference>
<keyword evidence="3" id="KW-1185">Reference proteome</keyword>
<dbReference type="OrthoDB" id="97518at2759"/>
<accession>A0A179IF04</accession>
<reference evidence="2 3" key="1">
    <citation type="submission" date="2016-03" db="EMBL/GenBank/DDBJ databases">
        <title>Fine-scale spatial genetic structure of a fungal parasite of coffee scale insects.</title>
        <authorList>
            <person name="Jackson D."/>
            <person name="Zemenick K.A."/>
            <person name="Malloure B."/>
            <person name="Quandt C.A."/>
            <person name="James T.Y."/>
        </authorList>
    </citation>
    <scope>NUCLEOTIDE SEQUENCE [LARGE SCALE GENOMIC DNA]</scope>
    <source>
        <strain evidence="2 3">UM487</strain>
    </source>
</reference>
<comment type="similarity">
    <text evidence="1">Belongs to the LOR family.</text>
</comment>
<evidence type="ECO:0000256" key="1">
    <source>
        <dbReference type="ARBA" id="ARBA00005437"/>
    </source>
</evidence>
<protein>
    <recommendedName>
        <fullName evidence="4">Tubby C-terminal domain-containing protein</fullName>
    </recommendedName>
</protein>
<dbReference type="OMA" id="LEMKGNW"/>
<dbReference type="SUPFAM" id="SSF54518">
    <property type="entry name" value="Tubby C-terminal domain-like"/>
    <property type="match status" value="1"/>
</dbReference>
<proteinExistence type="inferred from homology"/>
<dbReference type="Pfam" id="PF04525">
    <property type="entry name" value="LOR"/>
    <property type="match status" value="1"/>
</dbReference>
<gene>
    <name evidence="2" type="ORF">LLEC1_03170</name>
</gene>